<evidence type="ECO:0000313" key="2">
    <source>
        <dbReference type="EMBL" id="QCQ57903.1"/>
    </source>
</evidence>
<name>A0A4P8MVQ0_9CAUD</name>
<feature type="region of interest" description="Disordered" evidence="1">
    <location>
        <begin position="25"/>
        <end position="47"/>
    </location>
</feature>
<reference evidence="2 3" key="1">
    <citation type="submission" date="2019-03" db="EMBL/GenBank/DDBJ databases">
        <title>Genomic and seasonal variations among aquatic phages infecting the Baltic Sea Gammaproteobacteria Rheinheimera sp. bal341.</title>
        <authorList>
            <person name="Nilsson E."/>
            <person name="Li K."/>
            <person name="Fridlund J."/>
            <person name="Sulcius S."/>
            <person name="Bunse C."/>
            <person name="Karlsson C.M.G."/>
            <person name="Lindh M."/>
            <person name="Lundin D."/>
            <person name="Pinhassi J."/>
            <person name="Holmfeldt K."/>
        </authorList>
    </citation>
    <scope>NUCLEOTIDE SEQUENCE [LARGE SCALE GENOMIC DNA]</scope>
</reference>
<evidence type="ECO:0000313" key="3">
    <source>
        <dbReference type="Proteomes" id="UP000304214"/>
    </source>
</evidence>
<organism evidence="2 3">
    <name type="scientific">Rheinheimera phage vB_RspM_Barba1A</name>
    <dbReference type="NCBI Taxonomy" id="2565659"/>
    <lineage>
        <taxon>Viruses</taxon>
        <taxon>Duplodnaviria</taxon>
        <taxon>Heunggongvirae</taxon>
        <taxon>Uroviricota</taxon>
        <taxon>Caudoviricetes</taxon>
        <taxon>Barbavirus</taxon>
        <taxon>Barbavirus barba18A</taxon>
    </lineage>
</organism>
<protein>
    <submittedName>
        <fullName evidence="2">Uncharacterized protein</fullName>
    </submittedName>
</protein>
<gene>
    <name evidence="2" type="ORF">Barba1A_gp052</name>
</gene>
<accession>A0A4P8MVQ0</accession>
<proteinExistence type="predicted"/>
<evidence type="ECO:0000256" key="1">
    <source>
        <dbReference type="SAM" id="MobiDB-lite"/>
    </source>
</evidence>
<dbReference type="EMBL" id="MK719701">
    <property type="protein sequence ID" value="QCQ57903.1"/>
    <property type="molecule type" value="Genomic_DNA"/>
</dbReference>
<sequence>MKTFTAKQYSNTMQPWQADKAAKQAKKQAKQFKQNRSAKRSVWECIG</sequence>
<dbReference type="Proteomes" id="UP000304214">
    <property type="component" value="Segment"/>
</dbReference>